<organism evidence="3 4">
    <name type="scientific">Rippkaea orientalis (strain PCC 8801 / RF-1)</name>
    <name type="common">Cyanothece sp. (strain PCC 8801)</name>
    <dbReference type="NCBI Taxonomy" id="41431"/>
    <lineage>
        <taxon>Bacteria</taxon>
        <taxon>Bacillati</taxon>
        <taxon>Cyanobacteriota</taxon>
        <taxon>Cyanophyceae</taxon>
        <taxon>Oscillatoriophycideae</taxon>
        <taxon>Chroococcales</taxon>
        <taxon>Aphanothecaceae</taxon>
        <taxon>Rippkaea</taxon>
        <taxon>Rippkaea orientalis</taxon>
    </lineage>
</organism>
<accession>B7JWI2</accession>
<dbReference type="GO" id="GO:0016020">
    <property type="term" value="C:membrane"/>
    <property type="evidence" value="ECO:0007669"/>
    <property type="project" value="InterPro"/>
</dbReference>
<dbReference type="EMBL" id="CP001287">
    <property type="protein sequence ID" value="ACK68323.1"/>
    <property type="molecule type" value="Genomic_DNA"/>
</dbReference>
<dbReference type="PANTHER" id="PTHR23222">
    <property type="entry name" value="PROHIBITIN"/>
    <property type="match status" value="1"/>
</dbReference>
<reference evidence="4" key="1">
    <citation type="journal article" date="2011" name="MBio">
        <title>Novel metabolic attributes of the genus Cyanothece, comprising a group of unicellular nitrogen-fixing Cyanobacteria.</title>
        <authorList>
            <person name="Bandyopadhyay A."/>
            <person name="Elvitigala T."/>
            <person name="Welsh E."/>
            <person name="Stockel J."/>
            <person name="Liberton M."/>
            <person name="Min H."/>
            <person name="Sherman L.A."/>
            <person name="Pakrasi H.B."/>
        </authorList>
    </citation>
    <scope>NUCLEOTIDE SEQUENCE [LARGE SCALE GENOMIC DNA]</scope>
    <source>
        <strain evidence="4">PCC 8801</strain>
    </source>
</reference>
<protein>
    <submittedName>
        <fullName evidence="3">Band 7 protein</fullName>
    </submittedName>
</protein>
<dbReference type="HOGENOM" id="CLU_047969_1_2_3"/>
<feature type="transmembrane region" description="Helical" evidence="1">
    <location>
        <begin position="12"/>
        <end position="33"/>
    </location>
</feature>
<dbReference type="Proteomes" id="UP000008204">
    <property type="component" value="Chromosome"/>
</dbReference>
<dbReference type="InterPro" id="IPR036013">
    <property type="entry name" value="Band_7/SPFH_dom_sf"/>
</dbReference>
<name>B7JWI2_RIPO1</name>
<dbReference type="InterPro" id="IPR001107">
    <property type="entry name" value="Band_7"/>
</dbReference>
<proteinExistence type="predicted"/>
<dbReference type="Gene3D" id="3.30.479.30">
    <property type="entry name" value="Band 7 domain"/>
    <property type="match status" value="1"/>
</dbReference>
<dbReference type="PANTHER" id="PTHR23222:SF0">
    <property type="entry name" value="PROHIBITIN 1"/>
    <property type="match status" value="1"/>
</dbReference>
<evidence type="ECO:0000256" key="1">
    <source>
        <dbReference type="SAM" id="Phobius"/>
    </source>
</evidence>
<dbReference type="OrthoDB" id="581469at2"/>
<dbReference type="SMART" id="SM00244">
    <property type="entry name" value="PHB"/>
    <property type="match status" value="1"/>
</dbReference>
<dbReference type="InterPro" id="IPR000163">
    <property type="entry name" value="Prohibitin"/>
</dbReference>
<evidence type="ECO:0000313" key="4">
    <source>
        <dbReference type="Proteomes" id="UP000008204"/>
    </source>
</evidence>
<dbReference type="RefSeq" id="WP_015957418.1">
    <property type="nucleotide sequence ID" value="NC_011726.1"/>
</dbReference>
<dbReference type="KEGG" id="cyp:PCC8801_4401"/>
<keyword evidence="4" id="KW-1185">Reference proteome</keyword>
<sequence>MAKNKLLSNPTSLVFIGFFILIILNPFVIVNAGNRGVLMRFGKVQEQILGEGIHVIIPLVDTVKKLSVRIQKQEIAAEASTKDLQEVFTDLVLNWHINPETTNLIFQKIGEQQDIIERIINPAIEEIVKAVMAKYTAEEIILKREQVKTEVDSLLTQRLGNYYIKVDDISLVHIDFSPRFTEAVEAKQIAEQEAKKAGFRVLQAIKDAEVKINLAKGEAEAHQILQNSLTPEILKRQAINQWNGNLPLIMGKEDLKFLNLDLDDLKKL</sequence>
<keyword evidence="1" id="KW-1133">Transmembrane helix</keyword>
<dbReference type="STRING" id="41431.PCC8801_4401"/>
<evidence type="ECO:0000313" key="3">
    <source>
        <dbReference type="EMBL" id="ACK68323.1"/>
    </source>
</evidence>
<dbReference type="AlphaFoldDB" id="B7JWI2"/>
<dbReference type="eggNOG" id="COG0330">
    <property type="taxonomic scope" value="Bacteria"/>
</dbReference>
<dbReference type="SUPFAM" id="SSF117892">
    <property type="entry name" value="Band 7/SPFH domain"/>
    <property type="match status" value="1"/>
</dbReference>
<dbReference type="CDD" id="cd03401">
    <property type="entry name" value="SPFH_prohibitin"/>
    <property type="match status" value="1"/>
</dbReference>
<gene>
    <name evidence="3" type="ordered locus">PCC8801_4401</name>
</gene>
<dbReference type="Pfam" id="PF01145">
    <property type="entry name" value="Band_7"/>
    <property type="match status" value="1"/>
</dbReference>
<evidence type="ECO:0000259" key="2">
    <source>
        <dbReference type="SMART" id="SM00244"/>
    </source>
</evidence>
<feature type="domain" description="Band 7" evidence="2">
    <location>
        <begin position="25"/>
        <end position="188"/>
    </location>
</feature>
<keyword evidence="1" id="KW-0812">Transmembrane</keyword>
<keyword evidence="1" id="KW-0472">Membrane</keyword>
<dbReference type="PRINTS" id="PR00679">
    <property type="entry name" value="PROHIBITIN"/>
</dbReference>